<organism evidence="3">
    <name type="scientific">Alsobacter sp. KACC 23698</name>
    <dbReference type="NCBI Taxonomy" id="3149229"/>
    <lineage>
        <taxon>Bacteria</taxon>
        <taxon>Pseudomonadati</taxon>
        <taxon>Pseudomonadota</taxon>
        <taxon>Alphaproteobacteria</taxon>
        <taxon>Hyphomicrobiales</taxon>
        <taxon>Alsobacteraceae</taxon>
        <taxon>Alsobacter</taxon>
    </lineage>
</organism>
<accession>A0AAU7JKY5</accession>
<dbReference type="EMBL" id="CP157484">
    <property type="protein sequence ID" value="XBO41087.1"/>
    <property type="molecule type" value="Genomic_DNA"/>
</dbReference>
<dbReference type="AlphaFoldDB" id="A0AAU7JKY5"/>
<dbReference type="PANTHER" id="PTHR22602:SF0">
    <property type="entry name" value="TRANSFERASE CAF17, MITOCHONDRIAL-RELATED"/>
    <property type="match status" value="1"/>
</dbReference>
<proteinExistence type="predicted"/>
<dbReference type="Pfam" id="PF25455">
    <property type="entry name" value="Beta-barrel_CAF17_C"/>
    <property type="match status" value="1"/>
</dbReference>
<sequence length="290" mass="30667">MSSAFLPDRGVVRITGEDARGFLDGLLTVDMDKVGVDRARFAALLTPQGKILCDFIVAEADGEQRGGGFLLDCPRALAGDLARRLAMYKLRAKVTIEDLSDTLGVVAFWDGERGGDGDGVVYADPRHPALGDRLALDRTRAESLGVGTAAEWREHRIRLGVPQGGQDFAYGDAFPHEADMDQLGGVDFDKGCYVGQEVVSRTQHRGTARTRIVPVRFDSGFAAEEGSEVMAGDKAAGRIGSTAPGGIGLALVRLDRIEDALAAGAPVTAGGLSLRLVKPDFARFDVPGAA</sequence>
<evidence type="ECO:0000313" key="3">
    <source>
        <dbReference type="EMBL" id="XBO41087.1"/>
    </source>
</evidence>
<keyword evidence="1" id="KW-0809">Transit peptide</keyword>
<dbReference type="PIRSF" id="PIRSF006487">
    <property type="entry name" value="GcvT"/>
    <property type="match status" value="1"/>
</dbReference>
<dbReference type="PANTHER" id="PTHR22602">
    <property type="entry name" value="TRANSFERASE CAF17, MITOCHONDRIAL-RELATED"/>
    <property type="match status" value="1"/>
</dbReference>
<feature type="domain" description="CAF17 C-terminal" evidence="2">
    <location>
        <begin position="209"/>
        <end position="283"/>
    </location>
</feature>
<dbReference type="NCBIfam" id="TIGR03317">
    <property type="entry name" value="ygfZ_signature"/>
    <property type="match status" value="1"/>
</dbReference>
<dbReference type="InterPro" id="IPR057460">
    <property type="entry name" value="CAF17_C"/>
</dbReference>
<gene>
    <name evidence="3" type="ORF">ABEG18_10090</name>
</gene>
<dbReference type="SUPFAM" id="SSF103025">
    <property type="entry name" value="Folate-binding domain"/>
    <property type="match status" value="1"/>
</dbReference>
<protein>
    <submittedName>
        <fullName evidence="3">Folate-binding protein</fullName>
    </submittedName>
</protein>
<reference evidence="3" key="1">
    <citation type="submission" date="2024-05" db="EMBL/GenBank/DDBJ databases">
        <authorList>
            <person name="Kim S."/>
            <person name="Heo J."/>
            <person name="Choi H."/>
            <person name="Choi Y."/>
            <person name="Kwon S.-W."/>
            <person name="Kim Y."/>
        </authorList>
    </citation>
    <scope>NUCLEOTIDE SEQUENCE</scope>
    <source>
        <strain evidence="3">KACC 23698</strain>
    </source>
</reference>
<dbReference type="GO" id="GO:0016226">
    <property type="term" value="P:iron-sulfur cluster assembly"/>
    <property type="evidence" value="ECO:0007669"/>
    <property type="project" value="TreeGrafter"/>
</dbReference>
<dbReference type="Gene3D" id="3.30.1360.120">
    <property type="entry name" value="Probable tRNA modification gtpase trme, domain 1"/>
    <property type="match status" value="2"/>
</dbReference>
<dbReference type="InterPro" id="IPR045179">
    <property type="entry name" value="YgfZ/GcvT"/>
</dbReference>
<evidence type="ECO:0000259" key="2">
    <source>
        <dbReference type="Pfam" id="PF25455"/>
    </source>
</evidence>
<evidence type="ECO:0000256" key="1">
    <source>
        <dbReference type="ARBA" id="ARBA00022946"/>
    </source>
</evidence>
<dbReference type="RefSeq" id="WP_406857938.1">
    <property type="nucleotide sequence ID" value="NZ_CP157484.1"/>
</dbReference>
<dbReference type="InterPro" id="IPR017703">
    <property type="entry name" value="YgfZ/GCV_T_CS"/>
</dbReference>
<name>A0AAU7JKY5_9HYPH</name>
<dbReference type="InterPro" id="IPR027266">
    <property type="entry name" value="TrmE/GcvT-like"/>
</dbReference>